<comment type="caution">
    <text evidence="3">The sequence shown here is derived from an EMBL/GenBank/DDBJ whole genome shotgun (WGS) entry which is preliminary data.</text>
</comment>
<evidence type="ECO:0000313" key="3">
    <source>
        <dbReference type="EMBL" id="GGX70574.1"/>
    </source>
</evidence>
<dbReference type="AlphaFoldDB" id="A0A918NIR8"/>
<dbReference type="InterPro" id="IPR055270">
    <property type="entry name" value="Glyco_tran_10_C"/>
</dbReference>
<dbReference type="InterPro" id="IPR038577">
    <property type="entry name" value="GT10-like_C_sf"/>
</dbReference>
<reference evidence="3 4" key="1">
    <citation type="journal article" date="2014" name="Int. J. Syst. Evol. Microbiol.">
        <title>Complete genome sequence of Corynebacterium casei LMG S-19264T (=DSM 44701T), isolated from a smear-ripened cheese.</title>
        <authorList>
            <consortium name="US DOE Joint Genome Institute (JGI-PGF)"/>
            <person name="Walter F."/>
            <person name="Albersmeier A."/>
            <person name="Kalinowski J."/>
            <person name="Ruckert C."/>
        </authorList>
    </citation>
    <scope>NUCLEOTIDE SEQUENCE [LARGE SCALE GENOMIC DNA]</scope>
    <source>
        <strain evidence="3 4">KCTC 23968</strain>
    </source>
</reference>
<keyword evidence="4" id="KW-1185">Reference proteome</keyword>
<evidence type="ECO:0000313" key="4">
    <source>
        <dbReference type="Proteomes" id="UP000600865"/>
    </source>
</evidence>
<evidence type="ECO:0008006" key="5">
    <source>
        <dbReference type="Google" id="ProtNLM"/>
    </source>
</evidence>
<dbReference type="InterPro" id="IPR040911">
    <property type="entry name" value="Exostosin_GT47"/>
</dbReference>
<dbReference type="GO" id="GO:0016757">
    <property type="term" value="F:glycosyltransferase activity"/>
    <property type="evidence" value="ECO:0007669"/>
    <property type="project" value="InterPro"/>
</dbReference>
<protein>
    <recommendedName>
        <fullName evidence="5">Exostosin GT47 domain-containing protein</fullName>
    </recommendedName>
</protein>
<name>A0A918NIR8_9PROT</name>
<evidence type="ECO:0000259" key="1">
    <source>
        <dbReference type="Pfam" id="PF00852"/>
    </source>
</evidence>
<organism evidence="3 4">
    <name type="scientific">Litorimonas cladophorae</name>
    <dbReference type="NCBI Taxonomy" id="1220491"/>
    <lineage>
        <taxon>Bacteria</taxon>
        <taxon>Pseudomonadati</taxon>
        <taxon>Pseudomonadota</taxon>
        <taxon>Alphaproteobacteria</taxon>
        <taxon>Maricaulales</taxon>
        <taxon>Robiginitomaculaceae</taxon>
    </lineage>
</organism>
<dbReference type="Gene3D" id="3.40.50.11660">
    <property type="entry name" value="Glycosyl transferase family 10, C-terminal domain"/>
    <property type="match status" value="1"/>
</dbReference>
<dbReference type="InterPro" id="IPR004263">
    <property type="entry name" value="Exostosin"/>
</dbReference>
<evidence type="ECO:0000259" key="2">
    <source>
        <dbReference type="Pfam" id="PF03016"/>
    </source>
</evidence>
<accession>A0A918NIR8</accession>
<dbReference type="Proteomes" id="UP000600865">
    <property type="component" value="Unassembled WGS sequence"/>
</dbReference>
<sequence length="788" mass="90488">MGNKSKSHGSVNSGVIAHDDEWQFPAITEKNAYHMVKEHLFDVKGVVYLAFPWATFLDKYNTKRSDAMPLLAKLKELTAKIAPNTRVVTVCQHIHMMKFIDMFFDHRVTDIFWTHAVKNEFSISQDRKIDLHPFPLYSVQFPKKENWPLDQKRAHLFSFIGARANQWYLTEARNWILDLLGDDKRGLVVGRDSWHFNKIVYDYQIRKNSDTQDKLINVDASEQFKQTLRETTFALCPSGSGPNSIRLWESIAAGSIPVILADTYLTPGRQKIWDEAVVYCDESPEAIKALPDRLEAIANDPELLAHKRQMLGQLWILYGMDTFIYDIQMLYLQIANGDFGQDDLTLGTCHNDTLVKMAKTISRRENPSKFDLSMFLNACISGLMIDREGFAASYAQNASIQKLLSEAIEKNVNPASVDRYKRAKAFMEFDEKKISPNQEAFEVTKPLKVMLYGKHSNRTPLSYQPYLTHSKDMIEIVDTAKEADLIMTGFNIDFSSDTKALNNHKLDNYNAKHVVLSEEPLWDVIWSKGYTEQARTIESKAGNIPYHFLNHMNSDIYAFNKVPYFITTSDKFFVRYGNYFRRNAKMSVEDLMKHWSSTTIRSAFYAEIRNNERYGVEVKEDDVYGLCLLRTSVAKNCKKGNIVRVGGGWPKTAKKRQALPDWHLDKLNALDGKTLIASGLENTHQKHYITEKIFDAFAVNAIPVYFASPNHRIHELFPDGGFINIFGMTGEDAAKYIDRFVPDEAFAKQYLKSQKRMADLFSQPQVLVEERKRLMVDFIKAAKKISSI</sequence>
<feature type="domain" description="Exostosin GT47" evidence="2">
    <location>
        <begin position="118"/>
        <end position="282"/>
    </location>
</feature>
<gene>
    <name evidence="3" type="ORF">GCM10011309_20870</name>
</gene>
<dbReference type="RefSeq" id="WP_189585385.1">
    <property type="nucleotide sequence ID" value="NZ_BMYV01000002.1"/>
</dbReference>
<dbReference type="Pfam" id="PF00852">
    <property type="entry name" value="Glyco_transf_10"/>
    <property type="match status" value="1"/>
</dbReference>
<dbReference type="Pfam" id="PF03016">
    <property type="entry name" value="Exostosin_GT47"/>
    <property type="match status" value="1"/>
</dbReference>
<dbReference type="PANTHER" id="PTHR11062">
    <property type="entry name" value="EXOSTOSIN HEPARAN SULFATE GLYCOSYLTRANSFERASE -RELATED"/>
    <property type="match status" value="1"/>
</dbReference>
<feature type="domain" description="Fucosyltransferase C-terminal" evidence="1">
    <location>
        <begin position="680"/>
        <end position="756"/>
    </location>
</feature>
<proteinExistence type="predicted"/>
<dbReference type="SUPFAM" id="SSF53756">
    <property type="entry name" value="UDP-Glycosyltransferase/glycogen phosphorylase"/>
    <property type="match status" value="1"/>
</dbReference>
<dbReference type="EMBL" id="BMYV01000002">
    <property type="protein sequence ID" value="GGX70574.1"/>
    <property type="molecule type" value="Genomic_DNA"/>
</dbReference>